<name>A0ABT6EYS6_9SYNE</name>
<proteinExistence type="predicted"/>
<accession>A0ABT6EYS6</accession>
<evidence type="ECO:0000313" key="1">
    <source>
        <dbReference type="EMBL" id="MDG2990486.1"/>
    </source>
</evidence>
<dbReference type="InterPro" id="IPR025332">
    <property type="entry name" value="DUF4238"/>
</dbReference>
<organism evidence="1 2">
    <name type="scientific">Candidatus Synechococcus calcipolaris G9</name>
    <dbReference type="NCBI Taxonomy" id="1497997"/>
    <lineage>
        <taxon>Bacteria</taxon>
        <taxon>Bacillati</taxon>
        <taxon>Cyanobacteriota</taxon>
        <taxon>Cyanophyceae</taxon>
        <taxon>Synechococcales</taxon>
        <taxon>Synechococcaceae</taxon>
        <taxon>Synechococcus</taxon>
    </lineage>
</organism>
<reference evidence="1" key="2">
    <citation type="submission" date="2022-01" db="EMBL/GenBank/DDBJ databases">
        <authorList>
            <person name="Zivanovic Y."/>
            <person name="Moreira D."/>
            <person name="Lopez-Garcia P."/>
        </authorList>
    </citation>
    <scope>NUCLEOTIDE SEQUENCE</scope>
    <source>
        <strain evidence="1">G9</strain>
    </source>
</reference>
<dbReference type="EMBL" id="JAKKUT010000002">
    <property type="protein sequence ID" value="MDG2990486.1"/>
    <property type="molecule type" value="Genomic_DNA"/>
</dbReference>
<protein>
    <submittedName>
        <fullName evidence="1">DUF4238 domain-containing protein</fullName>
    </submittedName>
</protein>
<evidence type="ECO:0000313" key="2">
    <source>
        <dbReference type="Proteomes" id="UP001154265"/>
    </source>
</evidence>
<dbReference type="RefSeq" id="WP_277867603.1">
    <property type="nucleotide sequence ID" value="NZ_JAKKUT010000002.1"/>
</dbReference>
<comment type="caution">
    <text evidence="1">The sequence shown here is derived from an EMBL/GenBank/DDBJ whole genome shotgun (WGS) entry which is preliminary data.</text>
</comment>
<dbReference type="Pfam" id="PF14022">
    <property type="entry name" value="DUF4238"/>
    <property type="match status" value="1"/>
</dbReference>
<dbReference type="Proteomes" id="UP001154265">
    <property type="component" value="Unassembled WGS sequence"/>
</dbReference>
<gene>
    <name evidence="1" type="ORF">L3556_05995</name>
</gene>
<reference evidence="1" key="1">
    <citation type="journal article" date="2022" name="Genome Biol. Evol.">
        <title>A New Gene Family Diagnostic for Intracellular Biomineralization of Amorphous Ca Carbonates by Cyanobacteria.</title>
        <authorList>
            <person name="Benzerara K."/>
            <person name="Duprat E."/>
            <person name="Bitard-Feildel T."/>
            <person name="Caumes G."/>
            <person name="Cassier-Chauvat C."/>
            <person name="Chauvat F."/>
            <person name="Dezi M."/>
            <person name="Diop S.I."/>
            <person name="Gaschignard G."/>
            <person name="Gorgen S."/>
            <person name="Gugger M."/>
            <person name="Lopez-Garcia P."/>
            <person name="Millet M."/>
            <person name="Skouri-Panet F."/>
            <person name="Moreira D."/>
            <person name="Callebaut I."/>
        </authorList>
    </citation>
    <scope>NUCLEOTIDE SEQUENCE</scope>
    <source>
        <strain evidence="1">G9</strain>
    </source>
</reference>
<sequence length="360" mass="41809">MQITKNQHYVPQCLLKFFSWEDKKERKTNVFDIPRYSFRYSQSIKKICSQNYFYDTDNMVENILSQKIEAPTAPLISSIVHHDTTVLDSSENWIRLLIFVSTLLSRTPKVMDRMDSIIQTNIQSISRELLRLNGMDSRNADGVKLKIDDEAPLISLLTLQGYFASILLTDLKFHLAINKTALDFFISDHPVFMYNWLYRDLDHPGITGFGTKGLQLFLPLSPRLMLCLYDPEIYRYGSKYSLLTDVHDVKDVGILNSFQAINSKSFVVFLDRKSETNIKSMLRHYGSKTLHMQKSIEYEVEVLGNETVRTRHIVYSKQLKIGVMPSFVNVKRKADNSVYGVRNPEAFEYFSQLTQTNYSR</sequence>
<keyword evidence="2" id="KW-1185">Reference proteome</keyword>